<dbReference type="eggNOG" id="COG1012">
    <property type="taxonomic scope" value="Bacteria"/>
</dbReference>
<dbReference type="KEGG" id="aol:S58_09470"/>
<dbReference type="PROSITE" id="PS00070">
    <property type="entry name" value="ALDEHYDE_DEHYDR_CYS"/>
    <property type="match status" value="1"/>
</dbReference>
<keyword evidence="9" id="KW-1185">Reference proteome</keyword>
<comment type="similarity">
    <text evidence="1 6">Belongs to the aldehyde dehydrogenase family.</text>
</comment>
<dbReference type="InterPro" id="IPR051020">
    <property type="entry name" value="ALDH-related_metabolic_enz"/>
</dbReference>
<accession>M4Z1F0</accession>
<evidence type="ECO:0000313" key="9">
    <source>
        <dbReference type="Proteomes" id="UP000011841"/>
    </source>
</evidence>
<dbReference type="EMBL" id="AP012603">
    <property type="protein sequence ID" value="BAM86958.1"/>
    <property type="molecule type" value="Genomic_DNA"/>
</dbReference>
<dbReference type="InterPro" id="IPR029510">
    <property type="entry name" value="Ald_DH_CS_GLU"/>
</dbReference>
<dbReference type="OrthoDB" id="9761688at2"/>
<gene>
    <name evidence="8" type="ORF">S58_09470</name>
</gene>
<dbReference type="PANTHER" id="PTHR42991:SF1">
    <property type="entry name" value="ALDEHYDE DEHYDROGENASE"/>
    <property type="match status" value="1"/>
</dbReference>
<feature type="domain" description="Aldehyde dehydrogenase" evidence="7">
    <location>
        <begin position="22"/>
        <end position="473"/>
    </location>
</feature>
<protein>
    <submittedName>
        <fullName evidence="8">Aldehyde dehydrogenase</fullName>
    </submittedName>
</protein>
<feature type="binding site" evidence="4">
    <location>
        <position position="379"/>
    </location>
    <ligand>
        <name>NAD(+)</name>
        <dbReference type="ChEBI" id="CHEBI:57540"/>
    </ligand>
</feature>
<dbReference type="InterPro" id="IPR016162">
    <property type="entry name" value="Ald_DH_N"/>
</dbReference>
<dbReference type="InterPro" id="IPR016160">
    <property type="entry name" value="Ald_DH_CS_CYS"/>
</dbReference>
<reference evidence="8 9" key="1">
    <citation type="journal article" date="2013" name="Appl. Environ. Microbiol.">
        <title>Genome analysis suggests that the soil oligotrophic bacterium Agromonas oligotrophica (Bradyrhizobium oligotrophicum) is a nitrogen-fixing symbiont of Aeschynomene indica.</title>
        <authorList>
            <person name="Okubo T."/>
            <person name="Fukushima S."/>
            <person name="Itakura M."/>
            <person name="Oshima K."/>
            <person name="Longtonglang A."/>
            <person name="Teaumroong N."/>
            <person name="Mitsui H."/>
            <person name="Hattori M."/>
            <person name="Hattori R."/>
            <person name="Hattori T."/>
            <person name="Minamisawa K."/>
        </authorList>
    </citation>
    <scope>NUCLEOTIDE SEQUENCE [LARGE SCALE GENOMIC DNA]</scope>
    <source>
        <strain evidence="8 9">S58</strain>
    </source>
</reference>
<evidence type="ECO:0000259" key="7">
    <source>
        <dbReference type="Pfam" id="PF00171"/>
    </source>
</evidence>
<dbReference type="HOGENOM" id="CLU_005391_1_0_5"/>
<name>M4Z1F0_9BRAD</name>
<feature type="binding site" evidence="4">
    <location>
        <begin position="178"/>
        <end position="181"/>
    </location>
    <ligand>
        <name>NAD(+)</name>
        <dbReference type="ChEBI" id="CHEBI:57540"/>
    </ligand>
</feature>
<dbReference type="Gene3D" id="3.40.605.10">
    <property type="entry name" value="Aldehyde Dehydrogenase, Chain A, domain 1"/>
    <property type="match status" value="1"/>
</dbReference>
<dbReference type="GO" id="GO:0008911">
    <property type="term" value="F:lactaldehyde dehydrogenase (NAD+) activity"/>
    <property type="evidence" value="ECO:0007669"/>
    <property type="project" value="TreeGrafter"/>
</dbReference>
<feature type="binding site" evidence="4">
    <location>
        <position position="232"/>
    </location>
    <ligand>
        <name>NAD(+)</name>
        <dbReference type="ChEBI" id="CHEBI:57540"/>
    </ligand>
</feature>
<evidence type="ECO:0000256" key="6">
    <source>
        <dbReference type="RuleBase" id="RU003345"/>
    </source>
</evidence>
<evidence type="ECO:0000313" key="8">
    <source>
        <dbReference type="EMBL" id="BAM86958.1"/>
    </source>
</evidence>
<dbReference type="Gene3D" id="3.40.309.10">
    <property type="entry name" value="Aldehyde Dehydrogenase, Chain A, domain 2"/>
    <property type="match status" value="1"/>
</dbReference>
<evidence type="ECO:0000256" key="5">
    <source>
        <dbReference type="PROSITE-ProRule" id="PRU10007"/>
    </source>
</evidence>
<dbReference type="NCBIfam" id="TIGR03250">
    <property type="entry name" value="PhnAcAld_DH"/>
    <property type="match status" value="1"/>
</dbReference>
<dbReference type="InterPro" id="IPR017656">
    <property type="entry name" value="Put_phosphonoacetaldehyde_DH"/>
</dbReference>
<dbReference type="RefSeq" id="WP_015664093.1">
    <property type="nucleotide sequence ID" value="NC_020453.1"/>
</dbReference>
<dbReference type="Pfam" id="PF00171">
    <property type="entry name" value="Aldedh"/>
    <property type="match status" value="1"/>
</dbReference>
<dbReference type="STRING" id="1245469.S58_09470"/>
<dbReference type="PATRIC" id="fig|1245469.3.peg.965"/>
<dbReference type="InterPro" id="IPR016161">
    <property type="entry name" value="Ald_DH/histidinol_DH"/>
</dbReference>
<dbReference type="SUPFAM" id="SSF53720">
    <property type="entry name" value="ALDH-like"/>
    <property type="match status" value="1"/>
</dbReference>
<feature type="active site" evidence="5">
    <location>
        <position position="251"/>
    </location>
</feature>
<organism evidence="8 9">
    <name type="scientific">Bradyrhizobium oligotrophicum S58</name>
    <dbReference type="NCBI Taxonomy" id="1245469"/>
    <lineage>
        <taxon>Bacteria</taxon>
        <taxon>Pseudomonadati</taxon>
        <taxon>Pseudomonadota</taxon>
        <taxon>Alphaproteobacteria</taxon>
        <taxon>Hyphomicrobiales</taxon>
        <taxon>Nitrobacteraceae</taxon>
        <taxon>Bradyrhizobium</taxon>
    </lineage>
</organism>
<evidence type="ECO:0000256" key="1">
    <source>
        <dbReference type="ARBA" id="ARBA00009986"/>
    </source>
</evidence>
<feature type="active site" description="Nucleophile" evidence="3">
    <location>
        <position position="285"/>
    </location>
</feature>
<feature type="active site" description="Proton donor/acceptor" evidence="3">
    <location>
        <position position="251"/>
    </location>
</feature>
<sequence>MRALEPIYQPMLLAGAPADADRVIEVRNPFSGALVGTVPQAEPRQIRAAFKAAARFRPKLSRRERSDILLGTARAIASDQDRLAQLITAETGLCLRDSLHETRRACDVWSFAAHALIQNDGEIYPGDIGGNPHQRRIFSMRTPLAGVIAAITPFNHPLNLVSHKLAPAIATNNRVVLKPSEQTPLTALALGRILREQGLPEGMLSIVTGTPHDLGDCVFTDEDAELVTFTGSVRVGHQIAERAGYRRLVLELGGNDPFIVLADADVDRAAHLAVQGAVRHSGQRCTAVKRALVVEELADHFAERALHHMRQLSTGDPSDPSVDLGTVISEDAAQLIARRVAGAVAAGARLLLGGEPRGAFCPPTLLDHVSPACELVAEETFGPVLPIIRCNNDVDEIVMMANATKFGLSAAICSNRLDHVTRLIEGLAVGSVNVWEVPGYRTELTPFGGIKQSGLGHKEGILEAMRSFTQVKTYSLPWPV</sequence>
<feature type="binding site" evidence="4">
    <location>
        <begin position="152"/>
        <end position="154"/>
    </location>
    <ligand>
        <name>NAD(+)</name>
        <dbReference type="ChEBI" id="CHEBI:57540"/>
    </ligand>
</feature>
<dbReference type="Proteomes" id="UP000011841">
    <property type="component" value="Chromosome"/>
</dbReference>
<dbReference type="PANTHER" id="PTHR42991">
    <property type="entry name" value="ALDEHYDE DEHYDROGENASE"/>
    <property type="match status" value="1"/>
</dbReference>
<keyword evidence="4" id="KW-0520">NAD</keyword>
<dbReference type="InterPro" id="IPR015590">
    <property type="entry name" value="Aldehyde_DH_dom"/>
</dbReference>
<dbReference type="GeneID" id="301814923"/>
<dbReference type="InterPro" id="IPR016163">
    <property type="entry name" value="Ald_DH_C"/>
</dbReference>
<evidence type="ECO:0000256" key="4">
    <source>
        <dbReference type="PIRSR" id="PIRSR617656-3"/>
    </source>
</evidence>
<keyword evidence="2 6" id="KW-0560">Oxidoreductase</keyword>
<evidence type="ECO:0000256" key="3">
    <source>
        <dbReference type="PIRSR" id="PIRSR617656-1"/>
    </source>
</evidence>
<dbReference type="PROSITE" id="PS00687">
    <property type="entry name" value="ALDEHYDE_DEHYDR_GLU"/>
    <property type="match status" value="1"/>
</dbReference>
<evidence type="ECO:0000256" key="2">
    <source>
        <dbReference type="ARBA" id="ARBA00023002"/>
    </source>
</evidence>
<dbReference type="AlphaFoldDB" id="M4Z1F0"/>
<proteinExistence type="inferred from homology"/>